<accession>A0A7S0JJ68</accession>
<evidence type="ECO:0000256" key="1">
    <source>
        <dbReference type="SAM" id="MobiDB-lite"/>
    </source>
</evidence>
<keyword evidence="2" id="KW-0472">Membrane</keyword>
<feature type="compositionally biased region" description="Acidic residues" evidence="1">
    <location>
        <begin position="220"/>
        <end position="231"/>
    </location>
</feature>
<proteinExistence type="predicted"/>
<organism evidence="3">
    <name type="scientific">Calcidiscus leptoporus</name>
    <dbReference type="NCBI Taxonomy" id="127549"/>
    <lineage>
        <taxon>Eukaryota</taxon>
        <taxon>Haptista</taxon>
        <taxon>Haptophyta</taxon>
        <taxon>Prymnesiophyceae</taxon>
        <taxon>Coccolithales</taxon>
        <taxon>Calcidiscaceae</taxon>
        <taxon>Calcidiscus</taxon>
    </lineage>
</organism>
<keyword evidence="2" id="KW-1133">Transmembrane helix</keyword>
<sequence>MGGESEAEGADATEHEGALSSFSQLAMSKLALLRHALVSSFGGDSAMGPPAEGSEAAPAEGRGSMSVMVIALVARIAMSLLMLFLSKRRVAAGTDDASSSELLGSIGPALAASPLGFVFRAAQHVSTKISEFARSPSAPPVMMALLVLGVQLVKMIDPSQRDARVDHFEGELPDLSAAELTDEQEPLGGQTEPGASSTASLDADVDVEFEETPTAAGATDADDEMPMDEKEDLPAVGDALNQAAEAEGAADAS</sequence>
<feature type="transmembrane region" description="Helical" evidence="2">
    <location>
        <begin position="65"/>
        <end position="85"/>
    </location>
</feature>
<evidence type="ECO:0000313" key="3">
    <source>
        <dbReference type="EMBL" id="CAD8553473.1"/>
    </source>
</evidence>
<gene>
    <name evidence="3" type="ORF">CLEP1334_LOCUS28764</name>
</gene>
<dbReference type="EMBL" id="HBER01057622">
    <property type="protein sequence ID" value="CAD8553473.1"/>
    <property type="molecule type" value="Transcribed_RNA"/>
</dbReference>
<feature type="compositionally biased region" description="Low complexity" evidence="1">
    <location>
        <begin position="243"/>
        <end position="253"/>
    </location>
</feature>
<dbReference type="AlphaFoldDB" id="A0A7S0JJ68"/>
<protein>
    <submittedName>
        <fullName evidence="3">Uncharacterized protein</fullName>
    </submittedName>
</protein>
<keyword evidence="2" id="KW-0812">Transmembrane</keyword>
<name>A0A7S0JJ68_9EUKA</name>
<evidence type="ECO:0000256" key="2">
    <source>
        <dbReference type="SAM" id="Phobius"/>
    </source>
</evidence>
<feature type="region of interest" description="Disordered" evidence="1">
    <location>
        <begin position="182"/>
        <end position="253"/>
    </location>
</feature>
<reference evidence="3" key="1">
    <citation type="submission" date="2021-01" db="EMBL/GenBank/DDBJ databases">
        <authorList>
            <person name="Corre E."/>
            <person name="Pelletier E."/>
            <person name="Niang G."/>
            <person name="Scheremetjew M."/>
            <person name="Finn R."/>
            <person name="Kale V."/>
            <person name="Holt S."/>
            <person name="Cochrane G."/>
            <person name="Meng A."/>
            <person name="Brown T."/>
            <person name="Cohen L."/>
        </authorList>
    </citation>
    <scope>NUCLEOTIDE SEQUENCE</scope>
    <source>
        <strain evidence="3">RCC1130</strain>
    </source>
</reference>